<dbReference type="Pfam" id="PF20001">
    <property type="entry name" value="DUF6428"/>
    <property type="match status" value="1"/>
</dbReference>
<organism evidence="1 2">
    <name type="scientific">Labrys miyagiensis</name>
    <dbReference type="NCBI Taxonomy" id="346912"/>
    <lineage>
        <taxon>Bacteria</taxon>
        <taxon>Pseudomonadati</taxon>
        <taxon>Pseudomonadota</taxon>
        <taxon>Alphaproteobacteria</taxon>
        <taxon>Hyphomicrobiales</taxon>
        <taxon>Xanthobacteraceae</taxon>
        <taxon>Labrys</taxon>
    </lineage>
</organism>
<reference evidence="2" key="1">
    <citation type="journal article" date="2019" name="Int. J. Syst. Evol. Microbiol.">
        <title>The Global Catalogue of Microorganisms (GCM) 10K type strain sequencing project: providing services to taxonomists for standard genome sequencing and annotation.</title>
        <authorList>
            <consortium name="The Broad Institute Genomics Platform"/>
            <consortium name="The Broad Institute Genome Sequencing Center for Infectious Disease"/>
            <person name="Wu L."/>
            <person name="Ma J."/>
        </authorList>
    </citation>
    <scope>NUCLEOTIDE SEQUENCE [LARGE SCALE GENOMIC DNA]</scope>
    <source>
        <strain evidence="2">NBRC 101365</strain>
    </source>
</reference>
<sequence>MNAPASPLLIDFHGDASLGAVLSALGQHAGKALIIHYGDRTIRPGYHVTEVKAGSFVTLDCGGNPDAWQETILQIEDLGPEGERSFMPVGKFTGILNQVGQRVRLNPDARLTFEIGPPGAPMQVFDVDTLQVGADQIDLRLGARAAICKPRHRAEQQKETSQCCASPASKGSSCCT</sequence>
<evidence type="ECO:0000313" key="2">
    <source>
        <dbReference type="Proteomes" id="UP001156882"/>
    </source>
</evidence>
<dbReference type="EMBL" id="BSPC01000089">
    <property type="protein sequence ID" value="GLS23893.1"/>
    <property type="molecule type" value="Genomic_DNA"/>
</dbReference>
<name>A0ABQ6CUB5_9HYPH</name>
<dbReference type="InterPro" id="IPR045534">
    <property type="entry name" value="DUF6428"/>
</dbReference>
<protein>
    <submittedName>
        <fullName evidence="1">Uncharacterized protein</fullName>
    </submittedName>
</protein>
<keyword evidence="2" id="KW-1185">Reference proteome</keyword>
<dbReference type="RefSeq" id="WP_284316817.1">
    <property type="nucleotide sequence ID" value="NZ_BSPC01000089.1"/>
</dbReference>
<gene>
    <name evidence="1" type="ORF">GCM10007874_69140</name>
</gene>
<evidence type="ECO:0000313" key="1">
    <source>
        <dbReference type="EMBL" id="GLS23893.1"/>
    </source>
</evidence>
<accession>A0ABQ6CUB5</accession>
<proteinExistence type="predicted"/>
<dbReference type="Proteomes" id="UP001156882">
    <property type="component" value="Unassembled WGS sequence"/>
</dbReference>
<comment type="caution">
    <text evidence="1">The sequence shown here is derived from an EMBL/GenBank/DDBJ whole genome shotgun (WGS) entry which is preliminary data.</text>
</comment>